<feature type="compositionally biased region" description="Low complexity" evidence="5">
    <location>
        <begin position="95"/>
        <end position="108"/>
    </location>
</feature>
<feature type="domain" description="Cation efflux protein transmembrane" evidence="7">
    <location>
        <begin position="318"/>
        <end position="409"/>
    </location>
</feature>
<feature type="compositionally biased region" description="Low complexity" evidence="5">
    <location>
        <begin position="133"/>
        <end position="150"/>
    </location>
</feature>
<dbReference type="STRING" id="763406.A0A1E3NPE9"/>
<sequence>MSHKVPPQSAPTAFSSPSASSYKRRSLQSPFILNDLAGDPDQEKSQPKRGSDHDSKSEEEKELEEREDSMNVFGANSYSTKDEDLVIHRGGSDDNTGPVGTPTPTNETFLYDFPQPLRTDSPNLPSQRYSMQSLSSVTSNLNPSLTTSTSTRKHNRSRSTASATYTPTNIPPSKPFSRQDTPPLTDSNGVFAGITNSPLRSPAHQPFKFNSMIMNNSSENLAQPVSSSPQILPKPSYRRGHRYKHSSVSMNMFQDPQRKASTNKPHILPKKYTIPTFNEVTSMITSSQKSKLSVCLIQGFFVLLAYIAGFHYSNGCLSTLAHILFYDVISNFSSIAVQIMSNFEVWRVSSLKYPFGLGRIEVLIGFALSVSLLFVGLDLFSHIVEEMMMSSFENDNENAINSQGHSHGHSNGESPHHLHPVLYEIFILGTIVTTLLTSHIVNDTTTSEKKEEHEELPNRPESKIAPNVKRLSSITLNEPAREGVFNRLGIYIKSKLGLKPNLFHSSTTNLSVLYAIYCLYYPFAQGILSLHTGNTLLSVIGLSSKDEHMIDSEHKHDEHEYEHELLNNDALEATKWINEVSTVIMAILVSVVAWRLIWRLGNILLLTSPSIAFDKKNKIATASAEVDRIGNHSDVESLIVSNVRQLDVYKNSYSIEEVKIARVNTRVYVVIIRILMPGASDDEESKFRFYTMRIVRGIMYKCVKGQLKKRKGFLGDGSSDTRQNTESIAEENRRSLIDLLNLSTSIEDVEGIDKSGDQFEITIDVGRL</sequence>
<dbReference type="EMBL" id="KV454002">
    <property type="protein sequence ID" value="ODQ47991.1"/>
    <property type="molecule type" value="Genomic_DNA"/>
</dbReference>
<feature type="compositionally biased region" description="Basic and acidic residues" evidence="5">
    <location>
        <begin position="80"/>
        <end position="92"/>
    </location>
</feature>
<dbReference type="RefSeq" id="XP_019019104.1">
    <property type="nucleotide sequence ID" value="XM_019160995.1"/>
</dbReference>
<feature type="transmembrane region" description="Helical" evidence="6">
    <location>
        <begin position="292"/>
        <end position="313"/>
    </location>
</feature>
<feature type="compositionally biased region" description="Low complexity" evidence="5">
    <location>
        <begin position="1"/>
        <end position="21"/>
    </location>
</feature>
<feature type="transmembrane region" description="Helical" evidence="6">
    <location>
        <begin position="421"/>
        <end position="441"/>
    </location>
</feature>
<organism evidence="8 9">
    <name type="scientific">Pichia membranifaciens NRRL Y-2026</name>
    <dbReference type="NCBI Taxonomy" id="763406"/>
    <lineage>
        <taxon>Eukaryota</taxon>
        <taxon>Fungi</taxon>
        <taxon>Dikarya</taxon>
        <taxon>Ascomycota</taxon>
        <taxon>Saccharomycotina</taxon>
        <taxon>Pichiomycetes</taxon>
        <taxon>Pichiales</taxon>
        <taxon>Pichiaceae</taxon>
        <taxon>Pichia</taxon>
    </lineage>
</organism>
<feature type="compositionally biased region" description="Polar residues" evidence="5">
    <location>
        <begin position="118"/>
        <end position="132"/>
    </location>
</feature>
<protein>
    <recommendedName>
        <fullName evidence="7">Cation efflux protein transmembrane domain-containing protein</fullName>
    </recommendedName>
</protein>
<gene>
    <name evidence="8" type="ORF">PICMEDRAFT_15849</name>
</gene>
<evidence type="ECO:0000256" key="5">
    <source>
        <dbReference type="SAM" id="MobiDB-lite"/>
    </source>
</evidence>
<dbReference type="GO" id="GO:0016020">
    <property type="term" value="C:membrane"/>
    <property type="evidence" value="ECO:0007669"/>
    <property type="project" value="UniProtKB-SubCell"/>
</dbReference>
<dbReference type="GeneID" id="30177682"/>
<keyword evidence="4 6" id="KW-0472">Membrane</keyword>
<dbReference type="InterPro" id="IPR058533">
    <property type="entry name" value="Cation_efflux_TM"/>
</dbReference>
<dbReference type="Gene3D" id="1.20.1510.10">
    <property type="entry name" value="Cation efflux protein transmembrane domain"/>
    <property type="match status" value="1"/>
</dbReference>
<name>A0A1E3NPE9_9ASCO</name>
<accession>A0A1E3NPE9</accession>
<evidence type="ECO:0000256" key="6">
    <source>
        <dbReference type="SAM" id="Phobius"/>
    </source>
</evidence>
<keyword evidence="9" id="KW-1185">Reference proteome</keyword>
<feature type="compositionally biased region" description="Polar residues" evidence="5">
    <location>
        <begin position="176"/>
        <end position="199"/>
    </location>
</feature>
<feature type="transmembrane region" description="Helical" evidence="6">
    <location>
        <begin position="576"/>
        <end position="598"/>
    </location>
</feature>
<dbReference type="OrthoDB" id="5382797at2759"/>
<evidence type="ECO:0000259" key="7">
    <source>
        <dbReference type="Pfam" id="PF01545"/>
    </source>
</evidence>
<dbReference type="Proteomes" id="UP000094455">
    <property type="component" value="Unassembled WGS sequence"/>
</dbReference>
<keyword evidence="2 6" id="KW-0812">Transmembrane</keyword>
<feature type="compositionally biased region" description="Basic and acidic residues" evidence="5">
    <location>
        <begin position="41"/>
        <end position="59"/>
    </location>
</feature>
<keyword evidence="3 6" id="KW-1133">Transmembrane helix</keyword>
<evidence type="ECO:0000256" key="3">
    <source>
        <dbReference type="ARBA" id="ARBA00022989"/>
    </source>
</evidence>
<feature type="compositionally biased region" description="Polar residues" evidence="5">
    <location>
        <begin position="158"/>
        <end position="168"/>
    </location>
</feature>
<feature type="region of interest" description="Disordered" evidence="5">
    <location>
        <begin position="1"/>
        <end position="203"/>
    </location>
</feature>
<evidence type="ECO:0000256" key="2">
    <source>
        <dbReference type="ARBA" id="ARBA00022692"/>
    </source>
</evidence>
<dbReference type="AlphaFoldDB" id="A0A1E3NPE9"/>
<dbReference type="Pfam" id="PF01545">
    <property type="entry name" value="Cation_efflux"/>
    <property type="match status" value="1"/>
</dbReference>
<evidence type="ECO:0000256" key="1">
    <source>
        <dbReference type="ARBA" id="ARBA00004141"/>
    </source>
</evidence>
<feature type="region of interest" description="Disordered" evidence="5">
    <location>
        <begin position="220"/>
        <end position="239"/>
    </location>
</feature>
<evidence type="ECO:0000313" key="9">
    <source>
        <dbReference type="Proteomes" id="UP000094455"/>
    </source>
</evidence>
<feature type="compositionally biased region" description="Polar residues" evidence="5">
    <location>
        <begin position="220"/>
        <end position="230"/>
    </location>
</feature>
<evidence type="ECO:0000256" key="4">
    <source>
        <dbReference type="ARBA" id="ARBA00023136"/>
    </source>
</evidence>
<dbReference type="InterPro" id="IPR027469">
    <property type="entry name" value="Cation_efflux_TMD_sf"/>
</dbReference>
<feature type="region of interest" description="Disordered" evidence="5">
    <location>
        <begin position="443"/>
        <end position="462"/>
    </location>
</feature>
<feature type="compositionally biased region" description="Basic and acidic residues" evidence="5">
    <location>
        <begin position="446"/>
        <end position="462"/>
    </location>
</feature>
<reference evidence="8 9" key="1">
    <citation type="journal article" date="2016" name="Proc. Natl. Acad. Sci. U.S.A.">
        <title>Comparative genomics of biotechnologically important yeasts.</title>
        <authorList>
            <person name="Riley R."/>
            <person name="Haridas S."/>
            <person name="Wolfe K.H."/>
            <person name="Lopes M.R."/>
            <person name="Hittinger C.T."/>
            <person name="Goeker M."/>
            <person name="Salamov A.A."/>
            <person name="Wisecaver J.H."/>
            <person name="Long T.M."/>
            <person name="Calvey C.H."/>
            <person name="Aerts A.L."/>
            <person name="Barry K.W."/>
            <person name="Choi C."/>
            <person name="Clum A."/>
            <person name="Coughlan A.Y."/>
            <person name="Deshpande S."/>
            <person name="Douglass A.P."/>
            <person name="Hanson S.J."/>
            <person name="Klenk H.-P."/>
            <person name="LaButti K.M."/>
            <person name="Lapidus A."/>
            <person name="Lindquist E.A."/>
            <person name="Lipzen A.M."/>
            <person name="Meier-Kolthoff J.P."/>
            <person name="Ohm R.A."/>
            <person name="Otillar R.P."/>
            <person name="Pangilinan J.L."/>
            <person name="Peng Y."/>
            <person name="Rokas A."/>
            <person name="Rosa C.A."/>
            <person name="Scheuner C."/>
            <person name="Sibirny A.A."/>
            <person name="Slot J.C."/>
            <person name="Stielow J.B."/>
            <person name="Sun H."/>
            <person name="Kurtzman C.P."/>
            <person name="Blackwell M."/>
            <person name="Grigoriev I.V."/>
            <person name="Jeffries T.W."/>
        </authorList>
    </citation>
    <scope>NUCLEOTIDE SEQUENCE [LARGE SCALE GENOMIC DNA]</scope>
    <source>
        <strain evidence="8 9">NRRL Y-2026</strain>
    </source>
</reference>
<evidence type="ECO:0000313" key="8">
    <source>
        <dbReference type="EMBL" id="ODQ47991.1"/>
    </source>
</evidence>
<feature type="transmembrane region" description="Helical" evidence="6">
    <location>
        <begin position="319"/>
        <end position="341"/>
    </location>
</feature>
<proteinExistence type="predicted"/>
<comment type="subcellular location">
    <subcellularLocation>
        <location evidence="1">Membrane</location>
        <topology evidence="1">Multi-pass membrane protein</topology>
    </subcellularLocation>
</comment>
<feature type="transmembrane region" description="Helical" evidence="6">
    <location>
        <begin position="362"/>
        <end position="384"/>
    </location>
</feature>